<dbReference type="Proteomes" id="UP000318405">
    <property type="component" value="Unassembled WGS sequence"/>
</dbReference>
<evidence type="ECO:0000313" key="2">
    <source>
        <dbReference type="Proteomes" id="UP000318405"/>
    </source>
</evidence>
<gene>
    <name evidence="1" type="ORF">FOZ76_02550</name>
</gene>
<dbReference type="PROSITE" id="PS51257">
    <property type="entry name" value="PROKAR_LIPOPROTEIN"/>
    <property type="match status" value="1"/>
</dbReference>
<protein>
    <submittedName>
        <fullName evidence="1">Uncharacterized protein</fullName>
    </submittedName>
</protein>
<proteinExistence type="predicted"/>
<dbReference type="RefSeq" id="WP_143946555.1">
    <property type="nucleotide sequence ID" value="NZ_BAABMB010000001.1"/>
</dbReference>
<name>A0A556B0C4_9BURK</name>
<keyword evidence="2" id="KW-1185">Reference proteome</keyword>
<accession>A0A556B0C4</accession>
<organism evidence="1 2">
    <name type="scientific">Verticiella sediminum</name>
    <dbReference type="NCBI Taxonomy" id="1247510"/>
    <lineage>
        <taxon>Bacteria</taxon>
        <taxon>Pseudomonadati</taxon>
        <taxon>Pseudomonadota</taxon>
        <taxon>Betaproteobacteria</taxon>
        <taxon>Burkholderiales</taxon>
        <taxon>Alcaligenaceae</taxon>
        <taxon>Verticiella</taxon>
    </lineage>
</organism>
<sequence length="263" mass="26837">MWIVRAVPFAFVLGLAACGGSETEVLPSPPPAVNPQGIWTGSLSTGADLSVVITDDNVLWGVYAEVGGARVGLVHADQVAMNGSTLTATLRDYQYGNTVSTLDVTGTVAERSSMEVRSVQPGQVGNASLRYDSSYYTPATTILLEGQWTGSDRDGNVTTVEITALGALRGATVATSGTCTFRGNLAPVAGRGYYVLNITFDPVNTCLLPGQHIGGIAGISGAGTARQLVAGGITDNGSQGGAMILTPVPPPEPTPAAPTSTTP</sequence>
<dbReference type="EMBL" id="VLTJ01000004">
    <property type="protein sequence ID" value="TSH98648.1"/>
    <property type="molecule type" value="Genomic_DNA"/>
</dbReference>
<dbReference type="AlphaFoldDB" id="A0A556B0C4"/>
<dbReference type="OrthoDB" id="9791183at2"/>
<comment type="caution">
    <text evidence="1">The sequence shown here is derived from an EMBL/GenBank/DDBJ whole genome shotgun (WGS) entry which is preliminary data.</text>
</comment>
<reference evidence="1 2" key="1">
    <citation type="submission" date="2019-07" db="EMBL/GenBank/DDBJ databases">
        <title>Qingshengfaniella alkalisoli gen. nov., sp. nov., isolated from saline soil.</title>
        <authorList>
            <person name="Xu L."/>
            <person name="Huang X.-X."/>
            <person name="Sun J.-Q."/>
        </authorList>
    </citation>
    <scope>NUCLEOTIDE SEQUENCE [LARGE SCALE GENOMIC DNA]</scope>
    <source>
        <strain evidence="1 2">DSM 27279</strain>
    </source>
</reference>
<evidence type="ECO:0000313" key="1">
    <source>
        <dbReference type="EMBL" id="TSH98648.1"/>
    </source>
</evidence>